<dbReference type="HOGENOM" id="CLU_1071314_0_0_1"/>
<evidence type="ECO:0000313" key="1">
    <source>
        <dbReference type="EnsemblProtists" id="EOD06172"/>
    </source>
</evidence>
<dbReference type="RefSeq" id="XP_005758601.1">
    <property type="nucleotide sequence ID" value="XM_005758544.1"/>
</dbReference>
<dbReference type="PaxDb" id="2903-EOD06172"/>
<dbReference type="GeneID" id="17252277"/>
<keyword evidence="2" id="KW-1185">Reference proteome</keyword>
<organism evidence="1 2">
    <name type="scientific">Emiliania huxleyi (strain CCMP1516)</name>
    <dbReference type="NCBI Taxonomy" id="280463"/>
    <lineage>
        <taxon>Eukaryota</taxon>
        <taxon>Haptista</taxon>
        <taxon>Haptophyta</taxon>
        <taxon>Prymnesiophyceae</taxon>
        <taxon>Isochrysidales</taxon>
        <taxon>Noelaerhabdaceae</taxon>
        <taxon>Emiliania</taxon>
    </lineage>
</organism>
<dbReference type="Gene3D" id="3.30.530.20">
    <property type="match status" value="1"/>
</dbReference>
<dbReference type="AlphaFoldDB" id="A0A0D3I4I7"/>
<dbReference type="EnsemblProtists" id="EOD06172">
    <property type="protein sequence ID" value="EOD06172"/>
    <property type="gene ID" value="EMIHUDRAFT_219519"/>
</dbReference>
<reference evidence="1" key="2">
    <citation type="submission" date="2024-10" db="UniProtKB">
        <authorList>
            <consortium name="EnsemblProtists"/>
        </authorList>
    </citation>
    <scope>IDENTIFICATION</scope>
</reference>
<dbReference type="InterPro" id="IPR023393">
    <property type="entry name" value="START-like_dom_sf"/>
</dbReference>
<dbReference type="SUPFAM" id="SSF55961">
    <property type="entry name" value="Bet v1-like"/>
    <property type="match status" value="1"/>
</dbReference>
<name>A0A0D3I4I7_EMIH1</name>
<evidence type="ECO:0000313" key="2">
    <source>
        <dbReference type="Proteomes" id="UP000013827"/>
    </source>
</evidence>
<protein>
    <recommendedName>
        <fullName evidence="3">START domain-containing protein</fullName>
    </recommendedName>
</protein>
<evidence type="ECO:0008006" key="3">
    <source>
        <dbReference type="Google" id="ProtNLM"/>
    </source>
</evidence>
<dbReference type="Proteomes" id="UP000013827">
    <property type="component" value="Unassembled WGS sequence"/>
</dbReference>
<reference evidence="2" key="1">
    <citation type="journal article" date="2013" name="Nature">
        <title>Pan genome of the phytoplankton Emiliania underpins its global distribution.</title>
        <authorList>
            <person name="Read B.A."/>
            <person name="Kegel J."/>
            <person name="Klute M.J."/>
            <person name="Kuo A."/>
            <person name="Lefebvre S.C."/>
            <person name="Maumus F."/>
            <person name="Mayer C."/>
            <person name="Miller J."/>
            <person name="Monier A."/>
            <person name="Salamov A."/>
            <person name="Young J."/>
            <person name="Aguilar M."/>
            <person name="Claverie J.M."/>
            <person name="Frickenhaus S."/>
            <person name="Gonzalez K."/>
            <person name="Herman E.K."/>
            <person name="Lin Y.C."/>
            <person name="Napier J."/>
            <person name="Ogata H."/>
            <person name="Sarno A.F."/>
            <person name="Shmutz J."/>
            <person name="Schroeder D."/>
            <person name="de Vargas C."/>
            <person name="Verret F."/>
            <person name="von Dassow P."/>
            <person name="Valentin K."/>
            <person name="Van de Peer Y."/>
            <person name="Wheeler G."/>
            <person name="Dacks J.B."/>
            <person name="Delwiche C.F."/>
            <person name="Dyhrman S.T."/>
            <person name="Glockner G."/>
            <person name="John U."/>
            <person name="Richards T."/>
            <person name="Worden A.Z."/>
            <person name="Zhang X."/>
            <person name="Grigoriev I.V."/>
            <person name="Allen A.E."/>
            <person name="Bidle K."/>
            <person name="Borodovsky M."/>
            <person name="Bowler C."/>
            <person name="Brownlee C."/>
            <person name="Cock J.M."/>
            <person name="Elias M."/>
            <person name="Gladyshev V.N."/>
            <person name="Groth M."/>
            <person name="Guda C."/>
            <person name="Hadaegh A."/>
            <person name="Iglesias-Rodriguez M.D."/>
            <person name="Jenkins J."/>
            <person name="Jones B.M."/>
            <person name="Lawson T."/>
            <person name="Leese F."/>
            <person name="Lindquist E."/>
            <person name="Lobanov A."/>
            <person name="Lomsadze A."/>
            <person name="Malik S.B."/>
            <person name="Marsh M.E."/>
            <person name="Mackinder L."/>
            <person name="Mock T."/>
            <person name="Mueller-Roeber B."/>
            <person name="Pagarete A."/>
            <person name="Parker M."/>
            <person name="Probert I."/>
            <person name="Quesneville H."/>
            <person name="Raines C."/>
            <person name="Rensing S.A."/>
            <person name="Riano-Pachon D.M."/>
            <person name="Richier S."/>
            <person name="Rokitta S."/>
            <person name="Shiraiwa Y."/>
            <person name="Soanes D.M."/>
            <person name="van der Giezen M."/>
            <person name="Wahlund T.M."/>
            <person name="Williams B."/>
            <person name="Wilson W."/>
            <person name="Wolfe G."/>
            <person name="Wurch L.L."/>
        </authorList>
    </citation>
    <scope>NUCLEOTIDE SEQUENCE</scope>
</reference>
<proteinExistence type="predicted"/>
<dbReference type="KEGG" id="ehx:EMIHUDRAFT_219519"/>
<sequence length="260" mass="27661">MYLDSTAHEDLLSAGFFHARTLADGEQSLRIYTRLEPDSLLGIRASGTVGATAAEVISVLREVDLIPEWNRFCDFGILLRVLRQNVLWASAGVRLPWPVPPQSLLVRAKVEADATRPGAILAVAQSVDAKSRRRLAQGVAMPSPLSSRLELPVEMAVGRLTAAGDALTRFEAAPPSAGGCGRTAPGCTNSSVAAAGSSPQQRRRIPVRPNRRGVVLAGGGFGSAALMGRRDTLEDTFCLCLWFGSRSIKTHARSAGVNYG</sequence>
<accession>A0A0D3I4I7</accession>